<dbReference type="EMBL" id="HBHR01009182">
    <property type="protein sequence ID" value="CAD9861910.1"/>
    <property type="molecule type" value="Transcribed_RNA"/>
</dbReference>
<reference evidence="5" key="1">
    <citation type="submission" date="2021-01" db="EMBL/GenBank/DDBJ databases">
        <authorList>
            <person name="Corre E."/>
            <person name="Pelletier E."/>
            <person name="Niang G."/>
            <person name="Scheremetjew M."/>
            <person name="Finn R."/>
            <person name="Kale V."/>
            <person name="Holt S."/>
            <person name="Cochrane G."/>
            <person name="Meng A."/>
            <person name="Brown T."/>
            <person name="Cohen L."/>
        </authorList>
    </citation>
    <scope>NUCLEOTIDE SEQUENCE</scope>
    <source>
        <strain evidence="5">CCMP1661</strain>
    </source>
</reference>
<dbReference type="SUPFAM" id="SSF48403">
    <property type="entry name" value="Ankyrin repeat"/>
    <property type="match status" value="1"/>
</dbReference>
<organism evidence="5">
    <name type="scientific">Fibrocapsa japonica</name>
    <dbReference type="NCBI Taxonomy" id="94617"/>
    <lineage>
        <taxon>Eukaryota</taxon>
        <taxon>Sar</taxon>
        <taxon>Stramenopiles</taxon>
        <taxon>Ochrophyta</taxon>
        <taxon>Raphidophyceae</taxon>
        <taxon>Chattonellales</taxon>
        <taxon>Chattonellaceae</taxon>
        <taxon>Fibrocapsa</taxon>
    </lineage>
</organism>
<dbReference type="AlphaFoldDB" id="A0A7S2UZJ3"/>
<gene>
    <name evidence="5" type="ORF">FJAP1339_LOCUS4433</name>
</gene>
<accession>A0A7S2UZJ3</accession>
<evidence type="ECO:0000256" key="3">
    <source>
        <dbReference type="PROSITE-ProRule" id="PRU00023"/>
    </source>
</evidence>
<dbReference type="PANTHER" id="PTHR24171">
    <property type="entry name" value="ANKYRIN REPEAT DOMAIN-CONTAINING PROTEIN 39-RELATED"/>
    <property type="match status" value="1"/>
</dbReference>
<dbReference type="SMART" id="SM00248">
    <property type="entry name" value="ANK"/>
    <property type="match status" value="2"/>
</dbReference>
<keyword evidence="2 3" id="KW-0040">ANK repeat</keyword>
<feature type="repeat" description="ANK" evidence="3">
    <location>
        <begin position="80"/>
        <end position="112"/>
    </location>
</feature>
<evidence type="ECO:0000256" key="1">
    <source>
        <dbReference type="ARBA" id="ARBA00022737"/>
    </source>
</evidence>
<dbReference type="InterPro" id="IPR036770">
    <property type="entry name" value="Ankyrin_rpt-contain_sf"/>
</dbReference>
<feature type="region of interest" description="Disordered" evidence="4">
    <location>
        <begin position="189"/>
        <end position="212"/>
    </location>
</feature>
<dbReference type="Pfam" id="PF12796">
    <property type="entry name" value="Ank_2"/>
    <property type="match status" value="1"/>
</dbReference>
<proteinExistence type="predicted"/>
<evidence type="ECO:0000256" key="2">
    <source>
        <dbReference type="ARBA" id="ARBA00023043"/>
    </source>
</evidence>
<name>A0A7S2UZJ3_9STRA</name>
<dbReference type="PROSITE" id="PS50088">
    <property type="entry name" value="ANK_REPEAT"/>
    <property type="match status" value="2"/>
</dbReference>
<dbReference type="Gene3D" id="1.25.40.20">
    <property type="entry name" value="Ankyrin repeat-containing domain"/>
    <property type="match status" value="1"/>
</dbReference>
<sequence length="255" mass="27432">MMEPDAKQDPEQTALEVELCNACLQGRLGDVYELLKSGVNPNASNKYGSTPLILASIKGYRDIVELMLEHGAEIDLTGPEGWTALHGASFFGHTKLVCFLILKGADPLLENNLGKIPGMDFDSSLEMSTCLEIRGLLDKASDGFITFNKGEEEEGEGPANGKRHSRTASRSDRQDFNIKSVVEMQHTCNTHGSRVGSGKGRGKSAPGEGPDEDEACLACEQLRLEEQAAFGGEAESAYDDEYTAPPHGCCTCAQS</sequence>
<dbReference type="InterPro" id="IPR002110">
    <property type="entry name" value="Ankyrin_rpt"/>
</dbReference>
<evidence type="ECO:0000313" key="5">
    <source>
        <dbReference type="EMBL" id="CAD9861910.1"/>
    </source>
</evidence>
<dbReference type="PROSITE" id="PS50297">
    <property type="entry name" value="ANK_REP_REGION"/>
    <property type="match status" value="2"/>
</dbReference>
<feature type="region of interest" description="Disordered" evidence="4">
    <location>
        <begin position="149"/>
        <end position="175"/>
    </location>
</feature>
<evidence type="ECO:0000256" key="4">
    <source>
        <dbReference type="SAM" id="MobiDB-lite"/>
    </source>
</evidence>
<dbReference type="PANTHER" id="PTHR24171:SF9">
    <property type="entry name" value="ANKYRIN REPEAT DOMAIN-CONTAINING PROTEIN 39"/>
    <property type="match status" value="1"/>
</dbReference>
<protein>
    <submittedName>
        <fullName evidence="5">Uncharacterized protein</fullName>
    </submittedName>
</protein>
<keyword evidence="1" id="KW-0677">Repeat</keyword>
<feature type="repeat" description="ANK" evidence="3">
    <location>
        <begin position="47"/>
        <end position="79"/>
    </location>
</feature>